<dbReference type="RefSeq" id="WP_147275152.1">
    <property type="nucleotide sequence ID" value="NZ_QPJY01000001.1"/>
</dbReference>
<reference evidence="1 2" key="1">
    <citation type="submission" date="2018-07" db="EMBL/GenBank/DDBJ databases">
        <title>Genomic Encyclopedia of Type Strains, Phase IV (KMG-IV): sequencing the most valuable type-strain genomes for metagenomic binning, comparative biology and taxonomic classification.</title>
        <authorList>
            <person name="Goeker M."/>
        </authorList>
    </citation>
    <scope>NUCLEOTIDE SEQUENCE [LARGE SCALE GENOMIC DNA]</scope>
    <source>
        <strain evidence="1 2">DSM 26407</strain>
    </source>
</reference>
<proteinExistence type="predicted"/>
<name>A0A369CJC0_9GAMM</name>
<dbReference type="Proteomes" id="UP000252707">
    <property type="component" value="Unassembled WGS sequence"/>
</dbReference>
<evidence type="ECO:0000313" key="2">
    <source>
        <dbReference type="Proteomes" id="UP000252707"/>
    </source>
</evidence>
<evidence type="ECO:0000313" key="1">
    <source>
        <dbReference type="EMBL" id="RCX33175.1"/>
    </source>
</evidence>
<dbReference type="EMBL" id="QPJY01000001">
    <property type="protein sequence ID" value="RCX33175.1"/>
    <property type="molecule type" value="Genomic_DNA"/>
</dbReference>
<keyword evidence="2" id="KW-1185">Reference proteome</keyword>
<organism evidence="1 2">
    <name type="scientific">Thioalbus denitrificans</name>
    <dbReference type="NCBI Taxonomy" id="547122"/>
    <lineage>
        <taxon>Bacteria</taxon>
        <taxon>Pseudomonadati</taxon>
        <taxon>Pseudomonadota</taxon>
        <taxon>Gammaproteobacteria</taxon>
        <taxon>Chromatiales</taxon>
        <taxon>Ectothiorhodospiraceae</taxon>
        <taxon>Thioalbus</taxon>
    </lineage>
</organism>
<accession>A0A369CJC0</accession>
<comment type="caution">
    <text evidence="1">The sequence shown here is derived from an EMBL/GenBank/DDBJ whole genome shotgun (WGS) entry which is preliminary data.</text>
</comment>
<dbReference type="PROSITE" id="PS51257">
    <property type="entry name" value="PROKAR_LIPOPROTEIN"/>
    <property type="match status" value="1"/>
</dbReference>
<protein>
    <recommendedName>
        <fullName evidence="3">Beta-barrel assembly machine subunit BamE</fullName>
    </recommendedName>
</protein>
<evidence type="ECO:0008006" key="3">
    <source>
        <dbReference type="Google" id="ProtNLM"/>
    </source>
</evidence>
<dbReference type="AlphaFoldDB" id="A0A369CJC0"/>
<sequence length="127" mass="13817">MCVESRRSPARRVLLLLLLALVSGCGTMRYGVPPRVERLDELQPGLSTTADVLLRLGEPRGHGAVRLARAEPVRDVFLYEYVEADASGKARLKLLLVLIRAGRYDGHLWFSDELLLRPAAAGGGGAP</sequence>
<gene>
    <name evidence="1" type="ORF">DFQ59_101474</name>
</gene>